<dbReference type="AlphaFoldDB" id="A0A251TG32"/>
<keyword evidence="2" id="KW-1185">Reference proteome</keyword>
<name>A0A251TG32_HELAN</name>
<dbReference type="InParanoid" id="A0A251TG32"/>
<protein>
    <submittedName>
        <fullName evidence="1">Uncharacterized protein</fullName>
    </submittedName>
</protein>
<gene>
    <name evidence="1" type="ORF">HannXRQ_Chr10g0283381</name>
</gene>
<reference evidence="2" key="1">
    <citation type="journal article" date="2017" name="Nature">
        <title>The sunflower genome provides insights into oil metabolism, flowering and Asterid evolution.</title>
        <authorList>
            <person name="Badouin H."/>
            <person name="Gouzy J."/>
            <person name="Grassa C.J."/>
            <person name="Murat F."/>
            <person name="Staton S.E."/>
            <person name="Cottret L."/>
            <person name="Lelandais-Briere C."/>
            <person name="Owens G.L."/>
            <person name="Carrere S."/>
            <person name="Mayjonade B."/>
            <person name="Legrand L."/>
            <person name="Gill N."/>
            <person name="Kane N.C."/>
            <person name="Bowers J.E."/>
            <person name="Hubner S."/>
            <person name="Bellec A."/>
            <person name="Berard A."/>
            <person name="Berges H."/>
            <person name="Blanchet N."/>
            <person name="Boniface M.C."/>
            <person name="Brunel D."/>
            <person name="Catrice O."/>
            <person name="Chaidir N."/>
            <person name="Claudel C."/>
            <person name="Donnadieu C."/>
            <person name="Faraut T."/>
            <person name="Fievet G."/>
            <person name="Helmstetter N."/>
            <person name="King M."/>
            <person name="Knapp S.J."/>
            <person name="Lai Z."/>
            <person name="Le Paslier M.C."/>
            <person name="Lippi Y."/>
            <person name="Lorenzon L."/>
            <person name="Mandel J.R."/>
            <person name="Marage G."/>
            <person name="Marchand G."/>
            <person name="Marquand E."/>
            <person name="Bret-Mestries E."/>
            <person name="Morien E."/>
            <person name="Nambeesan S."/>
            <person name="Nguyen T."/>
            <person name="Pegot-Espagnet P."/>
            <person name="Pouilly N."/>
            <person name="Raftis F."/>
            <person name="Sallet E."/>
            <person name="Schiex T."/>
            <person name="Thomas J."/>
            <person name="Vandecasteele C."/>
            <person name="Vares D."/>
            <person name="Vear F."/>
            <person name="Vautrin S."/>
            <person name="Crespi M."/>
            <person name="Mangin B."/>
            <person name="Burke J.M."/>
            <person name="Salse J."/>
            <person name="Munos S."/>
            <person name="Vincourt P."/>
            <person name="Rieseberg L.H."/>
            <person name="Langlade N.B."/>
        </authorList>
    </citation>
    <scope>NUCLEOTIDE SEQUENCE [LARGE SCALE GENOMIC DNA]</scope>
    <source>
        <strain evidence="2">cv. SF193</strain>
    </source>
</reference>
<evidence type="ECO:0000313" key="2">
    <source>
        <dbReference type="Proteomes" id="UP000215914"/>
    </source>
</evidence>
<sequence length="78" mass="9042">MKDKVNDIITRLQDLVEDKATLRLIVKEGPRLKIVNRRLQTSKVDDGSSIVGREGEKEVLVCRFETLRCSHSWYGWGR</sequence>
<proteinExistence type="predicted"/>
<dbReference type="EMBL" id="CM007899">
    <property type="protein sequence ID" value="OTG10058.1"/>
    <property type="molecule type" value="Genomic_DNA"/>
</dbReference>
<dbReference type="Proteomes" id="UP000215914">
    <property type="component" value="Chromosome 10"/>
</dbReference>
<organism evidence="1 2">
    <name type="scientific">Helianthus annuus</name>
    <name type="common">Common sunflower</name>
    <dbReference type="NCBI Taxonomy" id="4232"/>
    <lineage>
        <taxon>Eukaryota</taxon>
        <taxon>Viridiplantae</taxon>
        <taxon>Streptophyta</taxon>
        <taxon>Embryophyta</taxon>
        <taxon>Tracheophyta</taxon>
        <taxon>Spermatophyta</taxon>
        <taxon>Magnoliopsida</taxon>
        <taxon>eudicotyledons</taxon>
        <taxon>Gunneridae</taxon>
        <taxon>Pentapetalae</taxon>
        <taxon>asterids</taxon>
        <taxon>campanulids</taxon>
        <taxon>Asterales</taxon>
        <taxon>Asteraceae</taxon>
        <taxon>Asteroideae</taxon>
        <taxon>Heliantheae alliance</taxon>
        <taxon>Heliantheae</taxon>
        <taxon>Helianthus</taxon>
    </lineage>
</organism>
<evidence type="ECO:0000313" key="1">
    <source>
        <dbReference type="EMBL" id="OTG10058.1"/>
    </source>
</evidence>
<accession>A0A251TG32</accession>